<evidence type="ECO:0000313" key="5">
    <source>
        <dbReference type="Proteomes" id="UP000001033"/>
    </source>
</evidence>
<dbReference type="GO" id="GO:0006099">
    <property type="term" value="P:tricarboxylic acid cycle"/>
    <property type="evidence" value="ECO:0007669"/>
    <property type="project" value="TreeGrafter"/>
</dbReference>
<dbReference type="Pfam" id="PF03937">
    <property type="entry name" value="Sdh5"/>
    <property type="match status" value="1"/>
</dbReference>
<dbReference type="PANTHER" id="PTHR12469:SF2">
    <property type="entry name" value="SUCCINATE DEHYDROGENASE ASSEMBLY FACTOR 2, MITOCHONDRIAL"/>
    <property type="match status" value="1"/>
</dbReference>
<comment type="similarity">
    <text evidence="1">Belongs to the SdhE FAD assembly factor family.</text>
</comment>
<organism evidence="4 5">
    <name type="scientific">Orientia tsutsugamushi (strain Ikeda)</name>
    <name type="common">Rickettsia tsutsugamushi</name>
    <dbReference type="NCBI Taxonomy" id="334380"/>
    <lineage>
        <taxon>Bacteria</taxon>
        <taxon>Pseudomonadati</taxon>
        <taxon>Pseudomonadota</taxon>
        <taxon>Alphaproteobacteria</taxon>
        <taxon>Rickettsiales</taxon>
        <taxon>Rickettsiaceae</taxon>
        <taxon>Rickettsieae</taxon>
        <taxon>Orientia</taxon>
    </lineage>
</organism>
<dbReference type="InterPro" id="IPR036714">
    <property type="entry name" value="SDH_sf"/>
</dbReference>
<reference evidence="5" key="1">
    <citation type="journal article" date="2008" name="DNA Res.">
        <title>The whole-genome sequencing of the obligate intracellular bacterium Orientia tsutsugamushi revealed massive gene amplification during reductive genome evolution.</title>
        <authorList>
            <person name="Nakayama K."/>
            <person name="Yamashita A."/>
            <person name="Kurokawa K."/>
            <person name="Morimoto T."/>
            <person name="Ogawa M."/>
            <person name="Fukuhara M."/>
            <person name="Urakami H."/>
            <person name="Ohnishi M."/>
            <person name="Uchiyama I."/>
            <person name="Ogura Y."/>
            <person name="Ooka T."/>
            <person name="Oshima K."/>
            <person name="Tamura A."/>
            <person name="Hattori M."/>
            <person name="Hayashi T."/>
        </authorList>
    </citation>
    <scope>NUCLEOTIDE SEQUENCE [LARGE SCALE GENOMIC DNA]</scope>
    <source>
        <strain evidence="5">Ikeda</strain>
    </source>
</reference>
<sequence>MTFKIKLFFRMSNVYMNKDEQQRIIKRLIYRATYRGCKESDLLLSKFLSKHLEFLSDKELLDFALILDCDDKDIYEWTTNKNPSPKHLNKKLISMLKSIEQL</sequence>
<dbReference type="InterPro" id="IPR005631">
    <property type="entry name" value="SDH"/>
</dbReference>
<dbReference type="Gene3D" id="1.10.150.250">
    <property type="entry name" value="Flavinator of succinate dehydrogenase"/>
    <property type="match status" value="1"/>
</dbReference>
<gene>
    <name evidence="4" type="ordered locus">OTT_1574</name>
</gene>
<dbReference type="KEGG" id="ott:OTT_1574"/>
<dbReference type="Proteomes" id="UP000001033">
    <property type="component" value="Chromosome"/>
</dbReference>
<dbReference type="HOGENOM" id="CLU_103054_1_2_5"/>
<dbReference type="EMBL" id="AP008981">
    <property type="protein sequence ID" value="BAG41032.1"/>
    <property type="molecule type" value="Genomic_DNA"/>
</dbReference>
<evidence type="ECO:0000256" key="1">
    <source>
        <dbReference type="ARBA" id="ARBA00008571"/>
    </source>
</evidence>
<proteinExistence type="inferred from homology"/>
<dbReference type="PANTHER" id="PTHR12469">
    <property type="entry name" value="PROTEIN EMI5 HOMOLOG, MITOCHONDRIAL"/>
    <property type="match status" value="1"/>
</dbReference>
<dbReference type="SUPFAM" id="SSF109910">
    <property type="entry name" value="YgfY-like"/>
    <property type="match status" value="1"/>
</dbReference>
<evidence type="ECO:0000256" key="3">
    <source>
        <dbReference type="ARBA" id="ARBA00023186"/>
    </source>
</evidence>
<evidence type="ECO:0000256" key="2">
    <source>
        <dbReference type="ARBA" id="ARBA00019418"/>
    </source>
</evidence>
<evidence type="ECO:0000313" key="4">
    <source>
        <dbReference type="EMBL" id="BAG41032.1"/>
    </source>
</evidence>
<keyword evidence="3" id="KW-0143">Chaperone</keyword>
<protein>
    <recommendedName>
        <fullName evidence="2">FAD assembly factor SdhE</fullName>
    </recommendedName>
</protein>
<dbReference type="AlphaFoldDB" id="B3CUI5"/>
<accession>B3CUI5</accession>
<name>B3CUI5_ORITI</name>